<dbReference type="InterPro" id="IPR003033">
    <property type="entry name" value="SCP2_sterol-bd_dom"/>
</dbReference>
<dbReference type="PANTHER" id="PTHR10094">
    <property type="entry name" value="STEROL CARRIER PROTEIN 2 SCP-2 FAMILY PROTEIN"/>
    <property type="match status" value="1"/>
</dbReference>
<dbReference type="Pfam" id="PF02036">
    <property type="entry name" value="SCP2"/>
    <property type="match status" value="1"/>
</dbReference>
<accession>A0ABY5TK03</accession>
<dbReference type="PANTHER" id="PTHR10094:SF25">
    <property type="entry name" value="SCP2 STEROL-BINDING DOMAIN-CONTAINING PROTEIN 1"/>
    <property type="match status" value="1"/>
</dbReference>
<gene>
    <name evidence="2" type="ORF">NYF23_08655</name>
</gene>
<proteinExistence type="predicted"/>
<feature type="domain" description="SCP2" evidence="1">
    <location>
        <begin position="21"/>
        <end position="98"/>
    </location>
</feature>
<reference evidence="2" key="1">
    <citation type="submission" date="2022-08" db="EMBL/GenBank/DDBJ databases">
        <title>Catabolic pathway analysis in culturable SAR92 clade bacteria reveals their overlooked roles in DMSP degradation in coastal seas.</title>
        <authorList>
            <person name="He X."/>
            <person name="Zhang X."/>
            <person name="Zhang Y."/>
        </authorList>
    </citation>
    <scope>NUCLEOTIDE SEQUENCE</scope>
    <source>
        <strain evidence="2">H455</strain>
    </source>
</reference>
<dbReference type="InterPro" id="IPR036527">
    <property type="entry name" value="SCP2_sterol-bd_dom_sf"/>
</dbReference>
<evidence type="ECO:0000259" key="1">
    <source>
        <dbReference type="Pfam" id="PF02036"/>
    </source>
</evidence>
<dbReference type="EMBL" id="CP103416">
    <property type="protein sequence ID" value="UVW34100.1"/>
    <property type="molecule type" value="Genomic_DNA"/>
</dbReference>
<name>A0ABY5TK03_9GAMM</name>
<keyword evidence="3" id="KW-1185">Reference proteome</keyword>
<protein>
    <submittedName>
        <fullName evidence="2">SCP2 sterol-binding domain-containing protein</fullName>
    </submittedName>
</protein>
<sequence>MSLDAVKAGLKEKISEDCGLGAILKFDFGDQGHIVLDATQVPNVISSDDIEAQCTMALSLENFMLMAEGKLDGTMAFMSGKLKIQGDMGIAMKLAPLLA</sequence>
<organism evidence="2 3">
    <name type="scientific">SAR92 clade bacterium H455</name>
    <dbReference type="NCBI Taxonomy" id="2974818"/>
    <lineage>
        <taxon>Bacteria</taxon>
        <taxon>Pseudomonadati</taxon>
        <taxon>Pseudomonadota</taxon>
        <taxon>Gammaproteobacteria</taxon>
        <taxon>Cellvibrionales</taxon>
        <taxon>Porticoccaceae</taxon>
        <taxon>SAR92 clade</taxon>
    </lineage>
</organism>
<dbReference type="Proteomes" id="UP001059934">
    <property type="component" value="Chromosome"/>
</dbReference>
<dbReference type="SUPFAM" id="SSF55718">
    <property type="entry name" value="SCP-like"/>
    <property type="match status" value="1"/>
</dbReference>
<dbReference type="Gene3D" id="3.30.1050.10">
    <property type="entry name" value="SCP2 sterol-binding domain"/>
    <property type="match status" value="1"/>
</dbReference>
<evidence type="ECO:0000313" key="3">
    <source>
        <dbReference type="Proteomes" id="UP001059934"/>
    </source>
</evidence>
<evidence type="ECO:0000313" key="2">
    <source>
        <dbReference type="EMBL" id="UVW34100.1"/>
    </source>
</evidence>